<dbReference type="AlphaFoldDB" id="A0A5N6YWD2"/>
<organism evidence="2 3">
    <name type="scientific">Aspergillus coremiiformis</name>
    <dbReference type="NCBI Taxonomy" id="138285"/>
    <lineage>
        <taxon>Eukaryota</taxon>
        <taxon>Fungi</taxon>
        <taxon>Dikarya</taxon>
        <taxon>Ascomycota</taxon>
        <taxon>Pezizomycotina</taxon>
        <taxon>Eurotiomycetes</taxon>
        <taxon>Eurotiomycetidae</taxon>
        <taxon>Eurotiales</taxon>
        <taxon>Aspergillaceae</taxon>
        <taxon>Aspergillus</taxon>
        <taxon>Aspergillus subgen. Circumdati</taxon>
    </lineage>
</organism>
<evidence type="ECO:0000256" key="1">
    <source>
        <dbReference type="SAM" id="MobiDB-lite"/>
    </source>
</evidence>
<protein>
    <recommendedName>
        <fullName evidence="4">BZIP domain-containing protein</fullName>
    </recommendedName>
</protein>
<proteinExistence type="predicted"/>
<evidence type="ECO:0008006" key="4">
    <source>
        <dbReference type="Google" id="ProtNLM"/>
    </source>
</evidence>
<dbReference type="Proteomes" id="UP000327118">
    <property type="component" value="Unassembled WGS sequence"/>
</dbReference>
<name>A0A5N6YWD2_9EURO</name>
<feature type="compositionally biased region" description="Polar residues" evidence="1">
    <location>
        <begin position="118"/>
        <end position="128"/>
    </location>
</feature>
<feature type="region of interest" description="Disordered" evidence="1">
    <location>
        <begin position="1"/>
        <end position="27"/>
    </location>
</feature>
<evidence type="ECO:0000313" key="2">
    <source>
        <dbReference type="EMBL" id="KAE8349448.1"/>
    </source>
</evidence>
<gene>
    <name evidence="2" type="ORF">BDV28DRAFT_60795</name>
</gene>
<reference evidence="3" key="1">
    <citation type="submission" date="2019-04" db="EMBL/GenBank/DDBJ databases">
        <title>Friends and foes A comparative genomics studyof 23 Aspergillus species from section Flavi.</title>
        <authorList>
            <consortium name="DOE Joint Genome Institute"/>
            <person name="Kjaerbolling I."/>
            <person name="Vesth T."/>
            <person name="Frisvad J.C."/>
            <person name="Nybo J.L."/>
            <person name="Theobald S."/>
            <person name="Kildgaard S."/>
            <person name="Isbrandt T."/>
            <person name="Kuo A."/>
            <person name="Sato A."/>
            <person name="Lyhne E.K."/>
            <person name="Kogle M.E."/>
            <person name="Wiebenga A."/>
            <person name="Kun R.S."/>
            <person name="Lubbers R.J."/>
            <person name="Makela M.R."/>
            <person name="Barry K."/>
            <person name="Chovatia M."/>
            <person name="Clum A."/>
            <person name="Daum C."/>
            <person name="Haridas S."/>
            <person name="He G."/>
            <person name="LaButti K."/>
            <person name="Lipzen A."/>
            <person name="Mondo S."/>
            <person name="Riley R."/>
            <person name="Salamov A."/>
            <person name="Simmons B.A."/>
            <person name="Magnuson J.K."/>
            <person name="Henrissat B."/>
            <person name="Mortensen U.H."/>
            <person name="Larsen T.O."/>
            <person name="Devries R.P."/>
            <person name="Grigoriev I.V."/>
            <person name="Machida M."/>
            <person name="Baker S.E."/>
            <person name="Andersen M.R."/>
        </authorList>
    </citation>
    <scope>NUCLEOTIDE SEQUENCE [LARGE SCALE GENOMIC DNA]</scope>
    <source>
        <strain evidence="3">CBS 553.77</strain>
    </source>
</reference>
<dbReference type="EMBL" id="ML739305">
    <property type="protein sequence ID" value="KAE8349448.1"/>
    <property type="molecule type" value="Genomic_DNA"/>
</dbReference>
<dbReference type="OrthoDB" id="4505928at2759"/>
<accession>A0A5N6YWD2</accession>
<sequence>MDDDSQKKRDKLARVRENQRRSRARKQEHICHLEQKLVSLQEQAHHKDIEHRLTVQKLEAENRRLRLLLSHLGLANDTISEYAQAVEDPNMTQKVAIPALRRAQTNLEPQSQREKCRSTPSLYKSQTDMEVPQTEELRTSLNADVSQNASKLAQKPEDRQISTQSMCGCLPNEAARTQLTSYDILNTTLCAIAEELVKQYNRRGVDMAEIQKKLWSGFCNGVTTDEGCRVQNQILFQVLDEISGD</sequence>
<feature type="region of interest" description="Disordered" evidence="1">
    <location>
        <begin position="106"/>
        <end position="132"/>
    </location>
</feature>
<dbReference type="Gene3D" id="1.20.5.170">
    <property type="match status" value="1"/>
</dbReference>
<dbReference type="CDD" id="cd14688">
    <property type="entry name" value="bZIP_YAP"/>
    <property type="match status" value="1"/>
</dbReference>
<keyword evidence="3" id="KW-1185">Reference proteome</keyword>
<dbReference type="PANTHER" id="PTHR42070:SF1">
    <property type="entry name" value="FILAMENT ASSOCIATED PROTEIN, PUTATIVE (AFU_ORTHOLOGUE AFUA_8G06630)-RELATED"/>
    <property type="match status" value="1"/>
</dbReference>
<dbReference type="PANTHER" id="PTHR42070">
    <property type="entry name" value="FILAMENT ASSOCIATED PROTEIN, PUTATIVE (AFU_ORTHOLOGUE AFUA_8G06630)-RELATED"/>
    <property type="match status" value="1"/>
</dbReference>
<evidence type="ECO:0000313" key="3">
    <source>
        <dbReference type="Proteomes" id="UP000327118"/>
    </source>
</evidence>